<dbReference type="PANTHER" id="PTHR42966">
    <property type="entry name" value="N-ACETYLNEURAMINATE SYNTHASE"/>
    <property type="match status" value="1"/>
</dbReference>
<sequence>MRKSIEFEIQGRVVSEEEPPLIIAEIGINHGGSLNTAISIVDAAIDTGAEVIKHQTHIVEDEMSNEAKS</sequence>
<feature type="non-terminal residue" evidence="1">
    <location>
        <position position="69"/>
    </location>
</feature>
<gene>
    <name evidence="1" type="ORF">METZ01_LOCUS449191</name>
</gene>
<reference evidence="1" key="1">
    <citation type="submission" date="2018-05" db="EMBL/GenBank/DDBJ databases">
        <authorList>
            <person name="Lanie J.A."/>
            <person name="Ng W.-L."/>
            <person name="Kazmierczak K.M."/>
            <person name="Andrzejewski T.M."/>
            <person name="Davidsen T.M."/>
            <person name="Wayne K.J."/>
            <person name="Tettelin H."/>
            <person name="Glass J.I."/>
            <person name="Rusch D."/>
            <person name="Podicherti R."/>
            <person name="Tsui H.-C.T."/>
            <person name="Winkler M.E."/>
        </authorList>
    </citation>
    <scope>NUCLEOTIDE SEQUENCE</scope>
</reference>
<evidence type="ECO:0008006" key="2">
    <source>
        <dbReference type="Google" id="ProtNLM"/>
    </source>
</evidence>
<dbReference type="InterPro" id="IPR051690">
    <property type="entry name" value="PseI-like"/>
</dbReference>
<dbReference type="SUPFAM" id="SSF51569">
    <property type="entry name" value="Aldolase"/>
    <property type="match status" value="1"/>
</dbReference>
<dbReference type="Gene3D" id="3.20.20.70">
    <property type="entry name" value="Aldolase class I"/>
    <property type="match status" value="1"/>
</dbReference>
<dbReference type="AlphaFoldDB" id="A0A382ZLB9"/>
<dbReference type="GO" id="GO:0047444">
    <property type="term" value="F:N-acylneuraminate-9-phosphate synthase activity"/>
    <property type="evidence" value="ECO:0007669"/>
    <property type="project" value="TreeGrafter"/>
</dbReference>
<organism evidence="1">
    <name type="scientific">marine metagenome</name>
    <dbReference type="NCBI Taxonomy" id="408172"/>
    <lineage>
        <taxon>unclassified sequences</taxon>
        <taxon>metagenomes</taxon>
        <taxon>ecological metagenomes</taxon>
    </lineage>
</organism>
<name>A0A382ZLB9_9ZZZZ</name>
<evidence type="ECO:0000313" key="1">
    <source>
        <dbReference type="EMBL" id="SVD96337.1"/>
    </source>
</evidence>
<protein>
    <recommendedName>
        <fullName evidence="2">N-acetylneuraminic acid synthase N-terminal domain-containing protein</fullName>
    </recommendedName>
</protein>
<proteinExistence type="predicted"/>
<dbReference type="PANTHER" id="PTHR42966:SF1">
    <property type="entry name" value="SIALIC ACID SYNTHASE"/>
    <property type="match status" value="1"/>
</dbReference>
<dbReference type="InterPro" id="IPR013785">
    <property type="entry name" value="Aldolase_TIM"/>
</dbReference>
<accession>A0A382ZLB9</accession>
<dbReference type="EMBL" id="UINC01184897">
    <property type="protein sequence ID" value="SVD96337.1"/>
    <property type="molecule type" value="Genomic_DNA"/>
</dbReference>